<organism evidence="7 8">
    <name type="scientific">Cohnella phaseoli</name>
    <dbReference type="NCBI Taxonomy" id="456490"/>
    <lineage>
        <taxon>Bacteria</taxon>
        <taxon>Bacillati</taxon>
        <taxon>Bacillota</taxon>
        <taxon>Bacilli</taxon>
        <taxon>Bacillales</taxon>
        <taxon>Paenibacillaceae</taxon>
        <taxon>Cohnella</taxon>
    </lineage>
</organism>
<dbReference type="OrthoDB" id="342399at2"/>
<evidence type="ECO:0000256" key="2">
    <source>
        <dbReference type="ARBA" id="ARBA00023125"/>
    </source>
</evidence>
<dbReference type="GO" id="GO:0003700">
    <property type="term" value="F:DNA-binding transcription factor activity"/>
    <property type="evidence" value="ECO:0007669"/>
    <property type="project" value="InterPro"/>
</dbReference>
<dbReference type="PROSITE" id="PS01124">
    <property type="entry name" value="HTH_ARAC_FAMILY_2"/>
    <property type="match status" value="1"/>
</dbReference>
<evidence type="ECO:0000256" key="4">
    <source>
        <dbReference type="PROSITE-ProRule" id="PRU00169"/>
    </source>
</evidence>
<keyword evidence="1" id="KW-0805">Transcription regulation</keyword>
<dbReference type="Pfam" id="PF12833">
    <property type="entry name" value="HTH_18"/>
    <property type="match status" value="1"/>
</dbReference>
<feature type="domain" description="Response regulatory" evidence="6">
    <location>
        <begin position="3"/>
        <end position="120"/>
    </location>
</feature>
<dbReference type="SMART" id="SM00342">
    <property type="entry name" value="HTH_ARAC"/>
    <property type="match status" value="1"/>
</dbReference>
<dbReference type="Pfam" id="PF17853">
    <property type="entry name" value="GGDEF_2"/>
    <property type="match status" value="1"/>
</dbReference>
<feature type="modified residue" description="4-aspartylphosphate" evidence="4">
    <location>
        <position position="55"/>
    </location>
</feature>
<dbReference type="Gene3D" id="3.40.50.2300">
    <property type="match status" value="1"/>
</dbReference>
<keyword evidence="3" id="KW-0804">Transcription</keyword>
<dbReference type="GO" id="GO:0000160">
    <property type="term" value="P:phosphorelay signal transduction system"/>
    <property type="evidence" value="ECO:0007669"/>
    <property type="project" value="InterPro"/>
</dbReference>
<evidence type="ECO:0000256" key="3">
    <source>
        <dbReference type="ARBA" id="ARBA00023163"/>
    </source>
</evidence>
<dbReference type="Pfam" id="PF00072">
    <property type="entry name" value="Response_reg"/>
    <property type="match status" value="1"/>
</dbReference>
<dbReference type="PROSITE" id="PS50110">
    <property type="entry name" value="RESPONSE_REGULATORY"/>
    <property type="match status" value="1"/>
</dbReference>
<dbReference type="InterPro" id="IPR018060">
    <property type="entry name" value="HTH_AraC"/>
</dbReference>
<dbReference type="EMBL" id="QRDZ01000042">
    <property type="protein sequence ID" value="RED55571.1"/>
    <property type="molecule type" value="Genomic_DNA"/>
</dbReference>
<dbReference type="InterPro" id="IPR009057">
    <property type="entry name" value="Homeodomain-like_sf"/>
</dbReference>
<evidence type="ECO:0000259" key="5">
    <source>
        <dbReference type="PROSITE" id="PS01124"/>
    </source>
</evidence>
<accession>A0A3D9I1M2</accession>
<dbReference type="PROSITE" id="PS00041">
    <property type="entry name" value="HTH_ARAC_FAMILY_1"/>
    <property type="match status" value="1"/>
</dbReference>
<dbReference type="PANTHER" id="PTHR43280">
    <property type="entry name" value="ARAC-FAMILY TRANSCRIPTIONAL REGULATOR"/>
    <property type="match status" value="1"/>
</dbReference>
<feature type="domain" description="HTH araC/xylS-type" evidence="5">
    <location>
        <begin position="409"/>
        <end position="507"/>
    </location>
</feature>
<evidence type="ECO:0000256" key="1">
    <source>
        <dbReference type="ARBA" id="ARBA00023015"/>
    </source>
</evidence>
<dbReference type="RefSeq" id="WP_116065098.1">
    <property type="nucleotide sequence ID" value="NZ_QRDZ01000042.1"/>
</dbReference>
<dbReference type="SUPFAM" id="SSF46689">
    <property type="entry name" value="Homeodomain-like"/>
    <property type="match status" value="2"/>
</dbReference>
<proteinExistence type="predicted"/>
<dbReference type="Proteomes" id="UP000256977">
    <property type="component" value="Unassembled WGS sequence"/>
</dbReference>
<dbReference type="InterPro" id="IPR018062">
    <property type="entry name" value="HTH_AraC-typ_CS"/>
</dbReference>
<dbReference type="CDD" id="cd17536">
    <property type="entry name" value="REC_YesN-like"/>
    <property type="match status" value="1"/>
</dbReference>
<evidence type="ECO:0000313" key="7">
    <source>
        <dbReference type="EMBL" id="RED55571.1"/>
    </source>
</evidence>
<comment type="caution">
    <text evidence="7">The sequence shown here is derived from an EMBL/GenBank/DDBJ whole genome shotgun (WGS) entry which is preliminary data.</text>
</comment>
<dbReference type="InterPro" id="IPR020449">
    <property type="entry name" value="Tscrpt_reg_AraC-type_HTH"/>
</dbReference>
<dbReference type="Gene3D" id="1.10.10.60">
    <property type="entry name" value="Homeodomain-like"/>
    <property type="match status" value="2"/>
</dbReference>
<dbReference type="InterPro" id="IPR011006">
    <property type="entry name" value="CheY-like_superfamily"/>
</dbReference>
<name>A0A3D9I1M2_9BACL</name>
<keyword evidence="8" id="KW-1185">Reference proteome</keyword>
<evidence type="ECO:0000259" key="6">
    <source>
        <dbReference type="PROSITE" id="PS50110"/>
    </source>
</evidence>
<evidence type="ECO:0000313" key="8">
    <source>
        <dbReference type="Proteomes" id="UP000256977"/>
    </source>
</evidence>
<protein>
    <submittedName>
        <fullName evidence="7">Response regulator receiver domain-containing protein</fullName>
    </submittedName>
</protein>
<keyword evidence="4" id="KW-0597">Phosphoprotein</keyword>
<keyword evidence="2" id="KW-0238">DNA-binding</keyword>
<dbReference type="InterPro" id="IPR001789">
    <property type="entry name" value="Sig_transdc_resp-reg_receiver"/>
</dbReference>
<dbReference type="PRINTS" id="PR00032">
    <property type="entry name" value="HTHARAC"/>
</dbReference>
<dbReference type="SMART" id="SM00448">
    <property type="entry name" value="REC"/>
    <property type="match status" value="1"/>
</dbReference>
<dbReference type="GO" id="GO:0043565">
    <property type="term" value="F:sequence-specific DNA binding"/>
    <property type="evidence" value="ECO:0007669"/>
    <property type="project" value="InterPro"/>
</dbReference>
<reference evidence="7 8" key="1">
    <citation type="submission" date="2018-07" db="EMBL/GenBank/DDBJ databases">
        <title>Genomic Encyclopedia of Type Strains, Phase III (KMG-III): the genomes of soil and plant-associated and newly described type strains.</title>
        <authorList>
            <person name="Whitman W."/>
        </authorList>
    </citation>
    <scope>NUCLEOTIDE SEQUENCE [LARGE SCALE GENOMIC DNA]</scope>
    <source>
        <strain evidence="7 8">CECT 7287</strain>
    </source>
</reference>
<dbReference type="SUPFAM" id="SSF52172">
    <property type="entry name" value="CheY-like"/>
    <property type="match status" value="1"/>
</dbReference>
<dbReference type="AlphaFoldDB" id="A0A3D9I1M2"/>
<dbReference type="InterPro" id="IPR041522">
    <property type="entry name" value="CdaR_GGDEF"/>
</dbReference>
<dbReference type="PANTHER" id="PTHR43280:SF28">
    <property type="entry name" value="HTH-TYPE TRANSCRIPTIONAL ACTIVATOR RHAS"/>
    <property type="match status" value="1"/>
</dbReference>
<gene>
    <name evidence="7" type="ORF">DFP98_1425</name>
</gene>
<sequence length="519" mass="59189">MWKVLIVDDEKPIRQWFEHVIRQCGDEFEIAGLAANGQEALKLCMSTAPDIVITDIKMPVMDGLELIEQARRVNADISFLILSNYDEFEFVRHGLRVGVKDYLLKAETDDQDIVAALRKISEDRKRKGVRQDREQPQLRDVLSRPEEWLSLELLQGTMRWVICGLDRTAQGNLGTGPIPSTSLTEVYRNWAEAAFTRGRIQLFVDERDDSVAMLIGYSHASAMPSDVELADRCRAWGAEARTKYDCTVSFGIGETFSSSAALHSEFRKAKRAYRLQFYTGEMSVHLAKGSGDFGLSEDHAAAAEIMKPLKSADLMESGLIKRVLQGLDEFKARLVEPSETAEAVRAFLERMEGQLIGKTERRYAESPDIFSDLERPSCWQELKEAVQRHLSRMQEIAYRHTFVYSETTNRIMAYLSEHYADKLSMSVLADQVHMNENYLSQLFKKETGKTITRYMIEVRMEQAKRLLATMRHKVNQVASEVGYASEAHFSTAFKTYYGITPSQYVDSLRQPIQNLSEPQ</sequence>